<organism evidence="3 4">
    <name type="scientific">Basidiobolus meristosporus CBS 931.73</name>
    <dbReference type="NCBI Taxonomy" id="1314790"/>
    <lineage>
        <taxon>Eukaryota</taxon>
        <taxon>Fungi</taxon>
        <taxon>Fungi incertae sedis</taxon>
        <taxon>Zoopagomycota</taxon>
        <taxon>Entomophthoromycotina</taxon>
        <taxon>Basidiobolomycetes</taxon>
        <taxon>Basidiobolales</taxon>
        <taxon>Basidiobolaceae</taxon>
        <taxon>Basidiobolus</taxon>
    </lineage>
</organism>
<dbReference type="Gene3D" id="1.10.555.10">
    <property type="entry name" value="Rho GTPase activation protein"/>
    <property type="match status" value="1"/>
</dbReference>
<dbReference type="GO" id="GO:0005096">
    <property type="term" value="F:GTPase activator activity"/>
    <property type="evidence" value="ECO:0007669"/>
    <property type="project" value="UniProtKB-KW"/>
</dbReference>
<dbReference type="AlphaFoldDB" id="A0A1Y1YG73"/>
<dbReference type="PANTHER" id="PTHR15228">
    <property type="entry name" value="SPERMATHECAL PHYSIOLOGY VARIANT"/>
    <property type="match status" value="1"/>
</dbReference>
<dbReference type="OrthoDB" id="3196451at2759"/>
<feature type="domain" description="Rho-GAP" evidence="2">
    <location>
        <begin position="21"/>
        <end position="201"/>
    </location>
</feature>
<dbReference type="STRING" id="1314790.A0A1Y1YG73"/>
<proteinExistence type="predicted"/>
<comment type="caution">
    <text evidence="3">The sequence shown here is derived from an EMBL/GenBank/DDBJ whole genome shotgun (WGS) entry which is preliminary data.</text>
</comment>
<evidence type="ECO:0000313" key="3">
    <source>
        <dbReference type="EMBL" id="ORX96985.1"/>
    </source>
</evidence>
<dbReference type="SMART" id="SM00324">
    <property type="entry name" value="RhoGAP"/>
    <property type="match status" value="1"/>
</dbReference>
<name>A0A1Y1YG73_9FUNG</name>
<gene>
    <name evidence="3" type="ORF">K493DRAFT_163378</name>
</gene>
<feature type="non-terminal residue" evidence="3">
    <location>
        <position position="201"/>
    </location>
</feature>
<evidence type="ECO:0000259" key="2">
    <source>
        <dbReference type="PROSITE" id="PS50238"/>
    </source>
</evidence>
<dbReference type="FunCoup" id="A0A1Y1YG73">
    <property type="interactions" value="41"/>
</dbReference>
<dbReference type="PROSITE" id="PS50238">
    <property type="entry name" value="RHOGAP"/>
    <property type="match status" value="1"/>
</dbReference>
<dbReference type="Proteomes" id="UP000193498">
    <property type="component" value="Unassembled WGS sequence"/>
</dbReference>
<dbReference type="SUPFAM" id="SSF48350">
    <property type="entry name" value="GTPase activation domain, GAP"/>
    <property type="match status" value="1"/>
</dbReference>
<dbReference type="GO" id="GO:0007165">
    <property type="term" value="P:signal transduction"/>
    <property type="evidence" value="ECO:0007669"/>
    <property type="project" value="InterPro"/>
</dbReference>
<evidence type="ECO:0000313" key="4">
    <source>
        <dbReference type="Proteomes" id="UP000193498"/>
    </source>
</evidence>
<dbReference type="Pfam" id="PF00620">
    <property type="entry name" value="RhoGAP"/>
    <property type="match status" value="1"/>
</dbReference>
<evidence type="ECO:0000256" key="1">
    <source>
        <dbReference type="ARBA" id="ARBA00022468"/>
    </source>
</evidence>
<dbReference type="InterPro" id="IPR008936">
    <property type="entry name" value="Rho_GTPase_activation_prot"/>
</dbReference>
<keyword evidence="4" id="KW-1185">Reference proteome</keyword>
<dbReference type="PANTHER" id="PTHR15228:SF25">
    <property type="entry name" value="F-BAR DOMAIN-CONTAINING PROTEIN"/>
    <property type="match status" value="1"/>
</dbReference>
<accession>A0A1Y1YG73</accession>
<feature type="non-terminal residue" evidence="3">
    <location>
        <position position="1"/>
    </location>
</feature>
<protein>
    <submittedName>
        <fullName evidence="3">RhoGAP-domain-containing protein</fullName>
    </submittedName>
</protein>
<keyword evidence="1" id="KW-0343">GTPase activation</keyword>
<dbReference type="EMBL" id="MCFE01000142">
    <property type="protein sequence ID" value="ORX96985.1"/>
    <property type="molecule type" value="Genomic_DNA"/>
</dbReference>
<dbReference type="GO" id="GO:0005938">
    <property type="term" value="C:cell cortex"/>
    <property type="evidence" value="ECO:0007669"/>
    <property type="project" value="TreeGrafter"/>
</dbReference>
<reference evidence="3 4" key="1">
    <citation type="submission" date="2016-07" db="EMBL/GenBank/DDBJ databases">
        <title>Pervasive Adenine N6-methylation of Active Genes in Fungi.</title>
        <authorList>
            <consortium name="DOE Joint Genome Institute"/>
            <person name="Mondo S.J."/>
            <person name="Dannebaum R.O."/>
            <person name="Kuo R.C."/>
            <person name="Labutti K."/>
            <person name="Haridas S."/>
            <person name="Kuo A."/>
            <person name="Salamov A."/>
            <person name="Ahrendt S.R."/>
            <person name="Lipzen A."/>
            <person name="Sullivan W."/>
            <person name="Andreopoulos W.B."/>
            <person name="Clum A."/>
            <person name="Lindquist E."/>
            <person name="Daum C."/>
            <person name="Ramamoorthy G.K."/>
            <person name="Gryganskyi A."/>
            <person name="Culley D."/>
            <person name="Magnuson J.K."/>
            <person name="James T.Y."/>
            <person name="O'Malley M.A."/>
            <person name="Stajich J.E."/>
            <person name="Spatafora J.W."/>
            <person name="Visel A."/>
            <person name="Grigoriev I.V."/>
        </authorList>
    </citation>
    <scope>NUCLEOTIDE SEQUENCE [LARGE SCALE GENOMIC DNA]</scope>
    <source>
        <strain evidence="3 4">CBS 931.73</strain>
    </source>
</reference>
<sequence length="201" mass="22792">IFGVPVSSSILYAGVEINIRPDEECLCYTMPVVIVKCAEYLREYAQGTKGIFRVNGSAKRVNEIQALFDSGPDYGQSLSFESYTVHDAANLLRRYLNSLPEPVIVHQLYYLFRKVYEEYQQDDEGLIRAFQASMVYLPRAHQALLIYILDLLAFFAEQADQTLMNTTNLASVFQPCILAHPHHELSPEEYKASQSVVACLI</sequence>
<dbReference type="InterPro" id="IPR000198">
    <property type="entry name" value="RhoGAP_dom"/>
</dbReference>
<dbReference type="InParanoid" id="A0A1Y1YG73"/>
<dbReference type="GO" id="GO:0060237">
    <property type="term" value="P:regulation of fungal-type cell wall organization"/>
    <property type="evidence" value="ECO:0007669"/>
    <property type="project" value="TreeGrafter"/>
</dbReference>
<dbReference type="InterPro" id="IPR051025">
    <property type="entry name" value="RhoGAP"/>
</dbReference>